<evidence type="ECO:0000256" key="3">
    <source>
        <dbReference type="ARBA" id="ARBA00005161"/>
    </source>
</evidence>
<evidence type="ECO:0000256" key="11">
    <source>
        <dbReference type="HAMAP-Rule" id="MF_00225"/>
    </source>
</evidence>
<comment type="catalytic activity">
    <reaction evidence="10 11">
        <text>(S)-dihydroorotate + a quinone = orotate + a quinol</text>
        <dbReference type="Rhea" id="RHEA:30187"/>
        <dbReference type="ChEBI" id="CHEBI:24646"/>
        <dbReference type="ChEBI" id="CHEBI:30839"/>
        <dbReference type="ChEBI" id="CHEBI:30864"/>
        <dbReference type="ChEBI" id="CHEBI:132124"/>
        <dbReference type="EC" id="1.3.5.2"/>
    </reaction>
</comment>
<feature type="binding site" evidence="11">
    <location>
        <position position="252"/>
    </location>
    <ligand>
        <name>FMN</name>
        <dbReference type="ChEBI" id="CHEBI:58210"/>
    </ligand>
</feature>
<sequence>MLCFSVYELLKPWLFRQDPETAHDQVLRALAWLARRGPLLEVVQRLFSVQDQRLEVEAFGLRFPNPVGLAAGLDKNALALRAWPALGFGFVEIGSVTALAQPGNPKPRLFRLPQEEALVNQMGFNNDGAEALARRLEAWQEAYGKLPVPLGINLGKSKATPLEEAAQDYLRTLALLLPYGDYFVVNVSSPNTPGLRELQEKERLKELLGALTGFLQGRKPLLLKIAPDLTWPQIDEVLELAEQFGLSGLIATNTTTRRDGLKAPFPEEGGLSGRPLAGRSLEVLRYLAKGLGGRLPIVSVGGIFTPEDVWERLEQGATLVQVYTALVYRGPSLPKRLCMGLLRSLEGAAIKELLSRTGRL</sequence>
<organism evidence="13 14">
    <name type="scientific">Meiothermus luteus</name>
    <dbReference type="NCBI Taxonomy" id="2026184"/>
    <lineage>
        <taxon>Bacteria</taxon>
        <taxon>Thermotogati</taxon>
        <taxon>Deinococcota</taxon>
        <taxon>Deinococci</taxon>
        <taxon>Thermales</taxon>
        <taxon>Thermaceae</taxon>
        <taxon>Meiothermus</taxon>
    </lineage>
</organism>
<feature type="binding site" evidence="11">
    <location>
        <position position="302"/>
    </location>
    <ligand>
        <name>FMN</name>
        <dbReference type="ChEBI" id="CHEBI:58210"/>
    </ligand>
</feature>
<feature type="binding site" evidence="11">
    <location>
        <begin position="253"/>
        <end position="254"/>
    </location>
    <ligand>
        <name>substrate</name>
    </ligand>
</feature>
<dbReference type="Proteomes" id="UP000265800">
    <property type="component" value="Unassembled WGS sequence"/>
</dbReference>
<comment type="similarity">
    <text evidence="4 11">Belongs to the dihydroorotate dehydrogenase family. Type 2 subfamily.</text>
</comment>
<comment type="subunit">
    <text evidence="11">Monomer.</text>
</comment>
<evidence type="ECO:0000256" key="7">
    <source>
        <dbReference type="ARBA" id="ARBA00022975"/>
    </source>
</evidence>
<feature type="domain" description="Dihydroorotate dehydrogenase catalytic" evidence="12">
    <location>
        <begin position="54"/>
        <end position="344"/>
    </location>
</feature>
<dbReference type="InterPro" id="IPR013785">
    <property type="entry name" value="Aldolase_TIM"/>
</dbReference>
<feature type="binding site" evidence="11">
    <location>
        <begin position="71"/>
        <end position="75"/>
    </location>
    <ligand>
        <name>FMN</name>
        <dbReference type="ChEBI" id="CHEBI:58210"/>
    </ligand>
</feature>
<comment type="cofactor">
    <cofactor evidence="11">
        <name>FMN</name>
        <dbReference type="ChEBI" id="CHEBI:58210"/>
    </cofactor>
    <text evidence="11">Binds 1 FMN per subunit.</text>
</comment>
<dbReference type="Gene3D" id="3.20.20.70">
    <property type="entry name" value="Aldolase class I"/>
    <property type="match status" value="1"/>
</dbReference>
<dbReference type="InterPro" id="IPR050074">
    <property type="entry name" value="DHO_dehydrogenase"/>
</dbReference>
<evidence type="ECO:0000313" key="14">
    <source>
        <dbReference type="Proteomes" id="UP000265800"/>
    </source>
</evidence>
<evidence type="ECO:0000256" key="2">
    <source>
        <dbReference type="ARBA" id="ARBA00004370"/>
    </source>
</evidence>
<keyword evidence="8 11" id="KW-0560">Oxidoreductase</keyword>
<feature type="binding site" evidence="11">
    <location>
        <position position="273"/>
    </location>
    <ligand>
        <name>FMN</name>
        <dbReference type="ChEBI" id="CHEBI:58210"/>
    </ligand>
</feature>
<dbReference type="GO" id="GO:0005886">
    <property type="term" value="C:plasma membrane"/>
    <property type="evidence" value="ECO:0007669"/>
    <property type="project" value="UniProtKB-SubCell"/>
</dbReference>
<feature type="binding site" evidence="11">
    <location>
        <position position="224"/>
    </location>
    <ligand>
        <name>FMN</name>
        <dbReference type="ChEBI" id="CHEBI:58210"/>
    </ligand>
</feature>
<dbReference type="UniPathway" id="UPA00070">
    <property type="reaction ID" value="UER00946"/>
</dbReference>
<feature type="binding site" evidence="11">
    <location>
        <begin position="323"/>
        <end position="324"/>
    </location>
    <ligand>
        <name>FMN</name>
        <dbReference type="ChEBI" id="CHEBI:58210"/>
    </ligand>
</feature>
<evidence type="ECO:0000256" key="9">
    <source>
        <dbReference type="ARBA" id="ARBA00023136"/>
    </source>
</evidence>
<protein>
    <recommendedName>
        <fullName evidence="11">Dihydroorotate dehydrogenase (quinone)</fullName>
        <ecNumber evidence="11">1.3.5.2</ecNumber>
    </recommendedName>
    <alternativeName>
        <fullName evidence="11">DHOdehase</fullName>
        <shortName evidence="11">DHOD</shortName>
        <shortName evidence="11">DHODase</shortName>
    </alternativeName>
    <alternativeName>
        <fullName evidence="11">Dihydroorotate oxidase</fullName>
    </alternativeName>
</protein>
<keyword evidence="7 11" id="KW-0665">Pyrimidine biosynthesis</keyword>
<feature type="binding site" evidence="11">
    <location>
        <position position="95"/>
    </location>
    <ligand>
        <name>FMN</name>
        <dbReference type="ChEBI" id="CHEBI:58210"/>
    </ligand>
</feature>
<dbReference type="PANTHER" id="PTHR48109:SF4">
    <property type="entry name" value="DIHYDROOROTATE DEHYDROGENASE (QUINONE), MITOCHONDRIAL"/>
    <property type="match status" value="1"/>
</dbReference>
<dbReference type="SUPFAM" id="SSF51395">
    <property type="entry name" value="FMN-linked oxidoreductases"/>
    <property type="match status" value="1"/>
</dbReference>
<evidence type="ECO:0000256" key="4">
    <source>
        <dbReference type="ARBA" id="ARBA00005359"/>
    </source>
</evidence>
<comment type="caution">
    <text evidence="13">The sequence shown here is derived from an EMBL/GenBank/DDBJ whole genome shotgun (WGS) entry which is preliminary data.</text>
</comment>
<dbReference type="EC" id="1.3.5.2" evidence="11"/>
<evidence type="ECO:0000259" key="12">
    <source>
        <dbReference type="Pfam" id="PF01180"/>
    </source>
</evidence>
<dbReference type="InterPro" id="IPR005720">
    <property type="entry name" value="Dihydroorotate_DH_cat"/>
</dbReference>
<evidence type="ECO:0000313" key="13">
    <source>
        <dbReference type="EMBL" id="RIH87914.1"/>
    </source>
</evidence>
<evidence type="ECO:0000256" key="5">
    <source>
        <dbReference type="ARBA" id="ARBA00022630"/>
    </source>
</evidence>
<dbReference type="Pfam" id="PF01180">
    <property type="entry name" value="DHO_dh"/>
    <property type="match status" value="1"/>
</dbReference>
<evidence type="ECO:0000256" key="1">
    <source>
        <dbReference type="ARBA" id="ARBA00003125"/>
    </source>
</evidence>
<feature type="binding site" evidence="11">
    <location>
        <position position="186"/>
    </location>
    <ligand>
        <name>substrate</name>
    </ligand>
</feature>
<evidence type="ECO:0000256" key="8">
    <source>
        <dbReference type="ARBA" id="ARBA00023002"/>
    </source>
</evidence>
<comment type="pathway">
    <text evidence="3 11">Pyrimidine metabolism; UMP biosynthesis via de novo pathway; orotate from (S)-dihydroorotate (quinone route): step 1/1.</text>
</comment>
<evidence type="ECO:0000256" key="10">
    <source>
        <dbReference type="ARBA" id="ARBA00048639"/>
    </source>
</evidence>
<keyword evidence="6 11" id="KW-0288">FMN</keyword>
<keyword evidence="9 11" id="KW-0472">Membrane</keyword>
<dbReference type="GO" id="GO:0006207">
    <property type="term" value="P:'de novo' pyrimidine nucleobase biosynthetic process"/>
    <property type="evidence" value="ECO:0007669"/>
    <property type="project" value="UniProtKB-UniRule"/>
</dbReference>
<feature type="binding site" evidence="11">
    <location>
        <position position="186"/>
    </location>
    <ligand>
        <name>FMN</name>
        <dbReference type="ChEBI" id="CHEBI:58210"/>
    </ligand>
</feature>
<dbReference type="PANTHER" id="PTHR48109">
    <property type="entry name" value="DIHYDROOROTATE DEHYDROGENASE (QUINONE), MITOCHONDRIAL-RELATED"/>
    <property type="match status" value="1"/>
</dbReference>
<feature type="binding site" evidence="11">
    <location>
        <position position="75"/>
    </location>
    <ligand>
        <name>substrate</name>
    </ligand>
</feature>
<keyword evidence="14" id="KW-1185">Reference proteome</keyword>
<feature type="binding site" evidence="11">
    <location>
        <position position="191"/>
    </location>
    <ligand>
        <name>substrate</name>
    </ligand>
</feature>
<name>A0A399ETI3_9DEIN</name>
<keyword evidence="11" id="KW-1003">Cell membrane</keyword>
<feature type="binding site" evidence="11">
    <location>
        <position position="153"/>
    </location>
    <ligand>
        <name>FMN</name>
        <dbReference type="ChEBI" id="CHEBI:58210"/>
    </ligand>
</feature>
<dbReference type="EMBL" id="QWKZ01000017">
    <property type="protein sequence ID" value="RIH87914.1"/>
    <property type="molecule type" value="Genomic_DNA"/>
</dbReference>
<feature type="active site" description="Nucleophile" evidence="11">
    <location>
        <position position="189"/>
    </location>
</feature>
<dbReference type="InterPro" id="IPR001295">
    <property type="entry name" value="Dihydroorotate_DH_CS"/>
</dbReference>
<accession>A0A399ETI3</accession>
<dbReference type="InterPro" id="IPR005719">
    <property type="entry name" value="Dihydroorotate_DH_2"/>
</dbReference>
<dbReference type="NCBIfam" id="NF003652">
    <property type="entry name" value="PRK05286.2-5"/>
    <property type="match status" value="1"/>
</dbReference>
<dbReference type="GO" id="GO:0005737">
    <property type="term" value="C:cytoplasm"/>
    <property type="evidence" value="ECO:0007669"/>
    <property type="project" value="InterPro"/>
</dbReference>
<dbReference type="NCBIfam" id="TIGR01036">
    <property type="entry name" value="pyrD_sub2"/>
    <property type="match status" value="1"/>
</dbReference>
<dbReference type="GO" id="GO:0044205">
    <property type="term" value="P:'de novo' UMP biosynthetic process"/>
    <property type="evidence" value="ECO:0007669"/>
    <property type="project" value="UniProtKB-UniRule"/>
</dbReference>
<reference evidence="13 14" key="1">
    <citation type="submission" date="2018-08" db="EMBL/GenBank/DDBJ databases">
        <title>Meiothermus luteus KCTC 52599 genome sequencing project.</title>
        <authorList>
            <person name="Da Costa M.S."/>
            <person name="Albuquerque L."/>
            <person name="Raposo P."/>
            <person name="Froufe H.J.C."/>
            <person name="Barroso C.S."/>
            <person name="Egas C."/>
        </authorList>
    </citation>
    <scope>NUCLEOTIDE SEQUENCE [LARGE SCALE GENOMIC DNA]</scope>
    <source>
        <strain evidence="13 14">KCTC 52599</strain>
    </source>
</reference>
<comment type="subcellular location">
    <subcellularLocation>
        <location evidence="11">Cell membrane</location>
        <topology evidence="11">Peripheral membrane protein</topology>
    </subcellularLocation>
    <subcellularLocation>
        <location evidence="2">Membrane</location>
    </subcellularLocation>
</comment>
<dbReference type="PROSITE" id="PS00911">
    <property type="entry name" value="DHODEHASE_1"/>
    <property type="match status" value="1"/>
</dbReference>
<dbReference type="CDD" id="cd04738">
    <property type="entry name" value="DHOD_2_like"/>
    <property type="match status" value="1"/>
</dbReference>
<dbReference type="HAMAP" id="MF_00225">
    <property type="entry name" value="DHO_dh_type2"/>
    <property type="match status" value="1"/>
</dbReference>
<keyword evidence="5 11" id="KW-0285">Flavoprotein</keyword>
<comment type="function">
    <text evidence="1 11">Catalyzes the conversion of dihydroorotate to orotate with quinone as electron acceptor.</text>
</comment>
<evidence type="ECO:0000256" key="6">
    <source>
        <dbReference type="ARBA" id="ARBA00022643"/>
    </source>
</evidence>
<dbReference type="PROSITE" id="PS00912">
    <property type="entry name" value="DHODEHASE_2"/>
    <property type="match status" value="1"/>
</dbReference>
<proteinExistence type="inferred from homology"/>
<dbReference type="AlphaFoldDB" id="A0A399ETI3"/>
<feature type="binding site" evidence="11">
    <location>
        <begin position="120"/>
        <end position="124"/>
    </location>
    <ligand>
        <name>substrate</name>
    </ligand>
</feature>
<dbReference type="GO" id="GO:0106430">
    <property type="term" value="F:dihydroorotate dehydrogenase (quinone) activity"/>
    <property type="evidence" value="ECO:0007669"/>
    <property type="project" value="UniProtKB-EC"/>
</dbReference>
<gene>
    <name evidence="11 13" type="primary">pyrD</name>
    <name evidence="13" type="ORF">Mlute_00787</name>
</gene>